<name>A0A4Z2IUC6_9TELE</name>
<dbReference type="AlphaFoldDB" id="A0A4Z2IUC6"/>
<dbReference type="Proteomes" id="UP000314294">
    <property type="component" value="Unassembled WGS sequence"/>
</dbReference>
<organism evidence="1 2">
    <name type="scientific">Liparis tanakae</name>
    <name type="common">Tanaka's snailfish</name>
    <dbReference type="NCBI Taxonomy" id="230148"/>
    <lineage>
        <taxon>Eukaryota</taxon>
        <taxon>Metazoa</taxon>
        <taxon>Chordata</taxon>
        <taxon>Craniata</taxon>
        <taxon>Vertebrata</taxon>
        <taxon>Euteleostomi</taxon>
        <taxon>Actinopterygii</taxon>
        <taxon>Neopterygii</taxon>
        <taxon>Teleostei</taxon>
        <taxon>Neoteleostei</taxon>
        <taxon>Acanthomorphata</taxon>
        <taxon>Eupercaria</taxon>
        <taxon>Perciformes</taxon>
        <taxon>Cottioidei</taxon>
        <taxon>Cottales</taxon>
        <taxon>Liparidae</taxon>
        <taxon>Liparis</taxon>
    </lineage>
</organism>
<keyword evidence="2" id="KW-1185">Reference proteome</keyword>
<proteinExistence type="predicted"/>
<sequence>MGRLQSGEASVDRQVKALVWLTTSPARILDQGGELAQMLCTKGQLLGHIHRPGGLRAVMSHFGGVPCSRRSDGLFEWLDLTVLMEASWSCCHTNRKGPLTSRWMLCSSLAAASFSVQVFGDMGTEPEDMVDEWLVTSDVESRVTPETGLAGTPPSPFSSPAMGGIAVVSSVLSGTVMGREYGLYLSRGRTAFRKGCRCTAEEAAEEAAAAAAMYVYG</sequence>
<gene>
    <name evidence="1" type="ORF">EYF80_008512</name>
</gene>
<evidence type="ECO:0000313" key="2">
    <source>
        <dbReference type="Proteomes" id="UP000314294"/>
    </source>
</evidence>
<protein>
    <submittedName>
        <fullName evidence="1">Uncharacterized protein</fullName>
    </submittedName>
</protein>
<accession>A0A4Z2IUC6</accession>
<comment type="caution">
    <text evidence="1">The sequence shown here is derived from an EMBL/GenBank/DDBJ whole genome shotgun (WGS) entry which is preliminary data.</text>
</comment>
<reference evidence="1 2" key="1">
    <citation type="submission" date="2019-03" db="EMBL/GenBank/DDBJ databases">
        <title>First draft genome of Liparis tanakae, snailfish: a comprehensive survey of snailfish specific genes.</title>
        <authorList>
            <person name="Kim W."/>
            <person name="Song I."/>
            <person name="Jeong J.-H."/>
            <person name="Kim D."/>
            <person name="Kim S."/>
            <person name="Ryu S."/>
            <person name="Song J.Y."/>
            <person name="Lee S.K."/>
        </authorList>
    </citation>
    <scope>NUCLEOTIDE SEQUENCE [LARGE SCALE GENOMIC DNA]</scope>
    <source>
        <tissue evidence="1">Muscle</tissue>
    </source>
</reference>
<evidence type="ECO:0000313" key="1">
    <source>
        <dbReference type="EMBL" id="TNN81178.1"/>
    </source>
</evidence>
<dbReference type="EMBL" id="SRLO01000048">
    <property type="protein sequence ID" value="TNN81178.1"/>
    <property type="molecule type" value="Genomic_DNA"/>
</dbReference>